<proteinExistence type="predicted"/>
<gene>
    <name evidence="2" type="ORF">OHN36_32910</name>
    <name evidence="1" type="ORF">SAMN05216260_12336</name>
</gene>
<dbReference type="Proteomes" id="UP001432161">
    <property type="component" value="Chromosome"/>
</dbReference>
<evidence type="ECO:0008006" key="5">
    <source>
        <dbReference type="Google" id="ProtNLM"/>
    </source>
</evidence>
<organism evidence="1 3">
    <name type="scientific">Streptomyces griseoaurantiacus</name>
    <dbReference type="NCBI Taxonomy" id="68213"/>
    <lineage>
        <taxon>Bacteria</taxon>
        <taxon>Bacillati</taxon>
        <taxon>Actinomycetota</taxon>
        <taxon>Actinomycetes</taxon>
        <taxon>Kitasatosporales</taxon>
        <taxon>Streptomycetaceae</taxon>
        <taxon>Streptomyces</taxon>
        <taxon>Streptomyces aurantiacus group</taxon>
    </lineage>
</organism>
<dbReference type="Proteomes" id="UP000198614">
    <property type="component" value="Unassembled WGS sequence"/>
</dbReference>
<dbReference type="OrthoDB" id="4762525at2"/>
<dbReference type="EMBL" id="CP108330">
    <property type="protein sequence ID" value="WUR41612.1"/>
    <property type="molecule type" value="Genomic_DNA"/>
</dbReference>
<sequence length="105" mass="11536">MIHHTMIVAFDRPIPPSELEQYLKEFEELVTGSGLVDSCAVRPHLRVPGDDHAPVAVADAIVRLGVADLDALNASFAMPGVGEFVARWQARHPYKAIWANHEPLS</sequence>
<evidence type="ECO:0000313" key="4">
    <source>
        <dbReference type="Proteomes" id="UP001432161"/>
    </source>
</evidence>
<evidence type="ECO:0000313" key="3">
    <source>
        <dbReference type="Proteomes" id="UP000198614"/>
    </source>
</evidence>
<dbReference type="AlphaFoldDB" id="A0A1G7VIG1"/>
<evidence type="ECO:0000313" key="1">
    <source>
        <dbReference type="EMBL" id="SDG58720.1"/>
    </source>
</evidence>
<accession>A0A1G7VIG1</accession>
<evidence type="ECO:0000313" key="2">
    <source>
        <dbReference type="EMBL" id="WUR41612.1"/>
    </source>
</evidence>
<keyword evidence="4" id="KW-1185">Reference proteome</keyword>
<reference evidence="2" key="2">
    <citation type="submission" date="2022-10" db="EMBL/GenBank/DDBJ databases">
        <title>The complete genomes of actinobacterial strains from the NBC collection.</title>
        <authorList>
            <person name="Joergensen T.S."/>
            <person name="Alvarez Arevalo M."/>
            <person name="Sterndorff E.B."/>
            <person name="Faurdal D."/>
            <person name="Vuksanovic O."/>
            <person name="Mourched A.-S."/>
            <person name="Charusanti P."/>
            <person name="Shaw S."/>
            <person name="Blin K."/>
            <person name="Weber T."/>
        </authorList>
    </citation>
    <scope>NUCLEOTIDE SEQUENCE</scope>
    <source>
        <strain evidence="2">NBC_00489</strain>
    </source>
</reference>
<dbReference type="EMBL" id="FNAX01000023">
    <property type="protein sequence ID" value="SDG58720.1"/>
    <property type="molecule type" value="Genomic_DNA"/>
</dbReference>
<protein>
    <recommendedName>
        <fullName evidence="5">Stress responsive A/B Barrel Domain</fullName>
    </recommendedName>
</protein>
<name>A0A1G7VIG1_9ACTN</name>
<reference evidence="1 3" key="1">
    <citation type="submission" date="2016-10" db="EMBL/GenBank/DDBJ databases">
        <authorList>
            <person name="de Groot N.N."/>
        </authorList>
    </citation>
    <scope>NUCLEOTIDE SEQUENCE [LARGE SCALE GENOMIC DNA]</scope>
    <source>
        <strain evidence="1 3">CGMCC 4.1859</strain>
    </source>
</reference>